<keyword evidence="2" id="KW-0548">Nucleotidyltransferase</keyword>
<dbReference type="InterPro" id="IPR008686">
    <property type="entry name" value="RNA_pol_mitovir"/>
</dbReference>
<proteinExistence type="predicted"/>
<organism evidence="3">
    <name type="scientific">Cansystermes virus</name>
    <dbReference type="NCBI Taxonomy" id="2796581"/>
    <lineage>
        <taxon>Viruses</taxon>
        <taxon>Riboviria</taxon>
    </lineage>
</organism>
<keyword evidence="1" id="KW-0808">Transferase</keyword>
<evidence type="ECO:0000313" key="3">
    <source>
        <dbReference type="EMBL" id="QQM16289.1"/>
    </source>
</evidence>
<evidence type="ECO:0000256" key="1">
    <source>
        <dbReference type="ARBA" id="ARBA00022679"/>
    </source>
</evidence>
<accession>A0A7T7GUX4</accession>
<reference evidence="3" key="1">
    <citation type="journal article" date="2020" name="Viruses">
        <title>Unmapped RNA Virus Diversity in Termites and their Symbionts.</title>
        <authorList>
            <person name="Lay C.L."/>
            <person name="Shi M."/>
            <person name="Bucek A."/>
            <person name="Bourguignon T."/>
            <person name="Lo N."/>
            <person name="Holmes E.C."/>
        </authorList>
    </citation>
    <scope>NUCLEOTIDE SEQUENCE</scope>
    <source>
        <strain evidence="3">4v_7</strain>
    </source>
</reference>
<reference evidence="3" key="2">
    <citation type="submission" date="2020-09" db="EMBL/GenBank/DDBJ databases">
        <authorList>
            <person name="Le Lay C."/>
            <person name="Shi M."/>
            <person name="Bucek A."/>
            <person name="Bourguignon T."/>
            <person name="Lo N."/>
            <person name="Holmes E.C."/>
        </authorList>
    </citation>
    <scope>NUCLEOTIDE SEQUENCE</scope>
    <source>
        <strain evidence="3">4v_7</strain>
    </source>
</reference>
<protein>
    <submittedName>
        <fullName evidence="3">Putative replicase</fullName>
    </submittedName>
</protein>
<name>A0A7T7GUX4_9VIRU</name>
<evidence type="ECO:0000256" key="2">
    <source>
        <dbReference type="ARBA" id="ARBA00022695"/>
    </source>
</evidence>
<sequence length="574" mass="67301">MCKRRYQSLYYTITTIFGHLRDNRILLQRFGDKPFIKEGKDTEIIIDYGIEGVEPFRINLMIHNEPRFYRYLLKSYCSGITNVIYERSLNYSEDLILENLRKFSIIILTLGKSYENLRPDMGLKPIMELEAIENLEKSETPLGSELKSLFTSVKEDLQLGRKSPNYIRDFLQLLNPSPRKYDMELDYHISLKKTGTSLIMRKNTKRHKSKKIRVSLDGLSSSVIEVDNCKSDLDDLIGYTSHYRSHPVENSTQLGCMCTGVYQTKFDPRIIFCVENPRQDRLTWYENVINLERLMTDCTEKQASGKMFAIKWTDSINQIESEENSYNIYCLDITKATDTLNREFQEMCISLILNEQLAHYWIKLVSPTIHYRGAYKDVKDRIVDMKRGQPQGFKSSFKCFALIHHIIFRCLMKKMGLEFMHPEDFYRVLGDDSIFVCHDPNGSIRQEYANLCNQMGWEIKSDHNLNYDYYKNTQAIAEFAKARYLNGKFFSNIPSKLFFRLHQLHSEIPLAVVLYLAEQESPHPNLASDYTLTHIQNLPNAVPGNQKIIRNKLFQILCHYRLGSFKKNQREYSL</sequence>
<dbReference type="GO" id="GO:0016779">
    <property type="term" value="F:nucleotidyltransferase activity"/>
    <property type="evidence" value="ECO:0007669"/>
    <property type="project" value="UniProtKB-KW"/>
</dbReference>
<dbReference type="Pfam" id="PF05919">
    <property type="entry name" value="Mitovir_RNA_pol"/>
    <property type="match status" value="1"/>
</dbReference>
<dbReference type="EMBL" id="MW052091">
    <property type="protein sequence ID" value="QQM16289.1"/>
    <property type="molecule type" value="Genomic_RNA"/>
</dbReference>
<dbReference type="SUPFAM" id="SSF56672">
    <property type="entry name" value="DNA/RNA polymerases"/>
    <property type="match status" value="1"/>
</dbReference>
<dbReference type="InterPro" id="IPR043502">
    <property type="entry name" value="DNA/RNA_pol_sf"/>
</dbReference>